<evidence type="ECO:0000313" key="2">
    <source>
        <dbReference type="EMBL" id="EQD55056.1"/>
    </source>
</evidence>
<gene>
    <name evidence="2" type="ORF">B2A_05898</name>
</gene>
<dbReference type="InterPro" id="IPR005644">
    <property type="entry name" value="NolW-like"/>
</dbReference>
<dbReference type="EMBL" id="AUZZ01004122">
    <property type="protein sequence ID" value="EQD55056.1"/>
    <property type="molecule type" value="Genomic_DNA"/>
</dbReference>
<dbReference type="Pfam" id="PF03958">
    <property type="entry name" value="Secretin_N"/>
    <property type="match status" value="1"/>
</dbReference>
<feature type="non-terminal residue" evidence="2">
    <location>
        <position position="1"/>
    </location>
</feature>
<dbReference type="InterPro" id="IPR051808">
    <property type="entry name" value="Type_IV_pilus_biogenesis"/>
</dbReference>
<reference evidence="2" key="1">
    <citation type="submission" date="2013-08" db="EMBL/GenBank/DDBJ databases">
        <authorList>
            <person name="Mendez C."/>
            <person name="Richter M."/>
            <person name="Ferrer M."/>
            <person name="Sanchez J."/>
        </authorList>
    </citation>
    <scope>NUCLEOTIDE SEQUENCE</scope>
</reference>
<reference evidence="2" key="2">
    <citation type="journal article" date="2014" name="ISME J.">
        <title>Microbial stratification in low pH oxic and suboxic macroscopic growths along an acid mine drainage.</title>
        <authorList>
            <person name="Mendez-Garcia C."/>
            <person name="Mesa V."/>
            <person name="Sprenger R.R."/>
            <person name="Richter M."/>
            <person name="Diez M.S."/>
            <person name="Solano J."/>
            <person name="Bargiela R."/>
            <person name="Golyshina O.V."/>
            <person name="Manteca A."/>
            <person name="Ramos J.L."/>
            <person name="Gallego J.R."/>
            <person name="Llorente I."/>
            <person name="Martins Dos Santos V.A."/>
            <person name="Jensen O.N."/>
            <person name="Pelaez A.I."/>
            <person name="Sanchez J."/>
            <person name="Ferrer M."/>
        </authorList>
    </citation>
    <scope>NUCLEOTIDE SEQUENCE</scope>
</reference>
<organism evidence="2">
    <name type="scientific">mine drainage metagenome</name>
    <dbReference type="NCBI Taxonomy" id="410659"/>
    <lineage>
        <taxon>unclassified sequences</taxon>
        <taxon>metagenomes</taxon>
        <taxon>ecological metagenomes</taxon>
    </lineage>
</organism>
<dbReference type="InterPro" id="IPR038591">
    <property type="entry name" value="NolW-like_sf"/>
</dbReference>
<dbReference type="PANTHER" id="PTHR30604:SF1">
    <property type="entry name" value="DNA UTILIZATION PROTEIN HOFQ"/>
    <property type="match status" value="1"/>
</dbReference>
<proteinExistence type="predicted"/>
<dbReference type="PANTHER" id="PTHR30604">
    <property type="entry name" value="PROTEIN TRANSPORT PROTEIN HOFQ"/>
    <property type="match status" value="1"/>
</dbReference>
<name>T1A3C6_9ZZZZ</name>
<comment type="caution">
    <text evidence="2">The sequence shown here is derived from an EMBL/GenBank/DDBJ whole genome shotgun (WGS) entry which is preliminary data.</text>
</comment>
<accession>T1A3C6</accession>
<evidence type="ECO:0000259" key="1">
    <source>
        <dbReference type="Pfam" id="PF03958"/>
    </source>
</evidence>
<sequence length="67" mass="7270">TNTLIVSDIPEKIREIRALVAVLDRPVKQVLIESRIVIASDSFTRQLGAQFGASGFMTNPSGQLLST</sequence>
<dbReference type="Gene3D" id="3.30.1370.120">
    <property type="match status" value="1"/>
</dbReference>
<protein>
    <submittedName>
        <fullName evidence="2">Fimbrial assembly protein PilQ</fullName>
    </submittedName>
</protein>
<feature type="non-terminal residue" evidence="2">
    <location>
        <position position="67"/>
    </location>
</feature>
<feature type="domain" description="NolW-like" evidence="1">
    <location>
        <begin position="1"/>
        <end position="29"/>
    </location>
</feature>
<dbReference type="AlphaFoldDB" id="T1A3C6"/>